<evidence type="ECO:0000313" key="2">
    <source>
        <dbReference type="Proteomes" id="UP000824890"/>
    </source>
</evidence>
<gene>
    <name evidence="1" type="ORF">HID58_066894</name>
</gene>
<accession>A0ABQ7ZGZ6</accession>
<protein>
    <submittedName>
        <fullName evidence="1">Uncharacterized protein</fullName>
    </submittedName>
</protein>
<evidence type="ECO:0000313" key="1">
    <source>
        <dbReference type="EMBL" id="KAH0879500.1"/>
    </source>
</evidence>
<comment type="caution">
    <text evidence="1">The sequence shown here is derived from an EMBL/GenBank/DDBJ whole genome shotgun (WGS) entry which is preliminary data.</text>
</comment>
<proteinExistence type="predicted"/>
<sequence length="134" mass="14852">MTFNIPRSSCTLGSLAGQKEKQKRQQQADNVFAMSSCTLGTLAGLKEKQKRQRQADNVFTIYPHGVGKSSCTLGTLAGLKEKEKRQRQADNVFAMYPHGVGKFTGRPERKTKETTASIECVRNVRAVTLICTTR</sequence>
<name>A0ABQ7ZGZ6_BRANA</name>
<reference evidence="1 2" key="1">
    <citation type="submission" date="2021-05" db="EMBL/GenBank/DDBJ databases">
        <title>Genome Assembly of Synthetic Allotetraploid Brassica napus Reveals Homoeologous Exchanges between Subgenomes.</title>
        <authorList>
            <person name="Davis J.T."/>
        </authorList>
    </citation>
    <scope>NUCLEOTIDE SEQUENCE [LARGE SCALE GENOMIC DNA]</scope>
    <source>
        <strain evidence="2">cv. Da-Ae</strain>
        <tissue evidence="1">Seedling</tissue>
    </source>
</reference>
<organism evidence="1 2">
    <name type="scientific">Brassica napus</name>
    <name type="common">Rape</name>
    <dbReference type="NCBI Taxonomy" id="3708"/>
    <lineage>
        <taxon>Eukaryota</taxon>
        <taxon>Viridiplantae</taxon>
        <taxon>Streptophyta</taxon>
        <taxon>Embryophyta</taxon>
        <taxon>Tracheophyta</taxon>
        <taxon>Spermatophyta</taxon>
        <taxon>Magnoliopsida</taxon>
        <taxon>eudicotyledons</taxon>
        <taxon>Gunneridae</taxon>
        <taxon>Pentapetalae</taxon>
        <taxon>rosids</taxon>
        <taxon>malvids</taxon>
        <taxon>Brassicales</taxon>
        <taxon>Brassicaceae</taxon>
        <taxon>Brassiceae</taxon>
        <taxon>Brassica</taxon>
    </lineage>
</organism>
<dbReference type="EMBL" id="JAGKQM010000015">
    <property type="protein sequence ID" value="KAH0879500.1"/>
    <property type="molecule type" value="Genomic_DNA"/>
</dbReference>
<keyword evidence="2" id="KW-1185">Reference proteome</keyword>
<dbReference type="Proteomes" id="UP000824890">
    <property type="component" value="Unassembled WGS sequence"/>
</dbReference>